<accession>A0ABT1UNZ3</accession>
<comment type="caution">
    <text evidence="2">The sequence shown here is derived from an EMBL/GenBank/DDBJ whole genome shotgun (WGS) entry which is preliminary data.</text>
</comment>
<dbReference type="EMBL" id="JANIBM010000048">
    <property type="protein sequence ID" value="MCQ8183439.1"/>
    <property type="molecule type" value="Genomic_DNA"/>
</dbReference>
<feature type="signal peptide" evidence="1">
    <location>
        <begin position="1"/>
        <end position="19"/>
    </location>
</feature>
<reference evidence="2 3" key="1">
    <citation type="submission" date="2022-07" db="EMBL/GenBank/DDBJ databases">
        <title>Methylomonas rivi sp. nov., Methylomonas rosea sp. nov., Methylomonas aureus sp. nov. and Methylomonas subterranea sp. nov., four novel methanotrophs isolated from a freshwater creek and the deep terrestrial subsurface.</title>
        <authorList>
            <person name="Abin C."/>
            <person name="Sankaranarayanan K."/>
            <person name="Garner C."/>
            <person name="Sindelar R."/>
            <person name="Kotary K."/>
            <person name="Garner R."/>
            <person name="Barclay S."/>
            <person name="Lawson P."/>
            <person name="Krumholz L."/>
        </authorList>
    </citation>
    <scope>NUCLEOTIDE SEQUENCE [LARGE SCALE GENOMIC DNA]</scope>
    <source>
        <strain evidence="2 3">SURF-1</strain>
    </source>
</reference>
<evidence type="ECO:0000313" key="3">
    <source>
        <dbReference type="Proteomes" id="UP001524569"/>
    </source>
</evidence>
<evidence type="ECO:0000313" key="2">
    <source>
        <dbReference type="EMBL" id="MCQ8183439.1"/>
    </source>
</evidence>
<feature type="chain" id="PRO_5046153255" description="PEP-CTERM sorting domain-containing protein" evidence="1">
    <location>
        <begin position="20"/>
        <end position="382"/>
    </location>
</feature>
<gene>
    <name evidence="2" type="ORF">NP603_20170</name>
</gene>
<evidence type="ECO:0008006" key="4">
    <source>
        <dbReference type="Google" id="ProtNLM"/>
    </source>
</evidence>
<keyword evidence="3" id="KW-1185">Reference proteome</keyword>
<protein>
    <recommendedName>
        <fullName evidence="4">PEP-CTERM sorting domain-containing protein</fullName>
    </recommendedName>
</protein>
<keyword evidence="1" id="KW-0732">Signal</keyword>
<evidence type="ECO:0000256" key="1">
    <source>
        <dbReference type="SAM" id="SignalP"/>
    </source>
</evidence>
<sequence length="382" mass="39451">MVAALLAGGMAGVSGQAFAHWSSGPFLYNDAGTNPMQLDNDNLAVGVANNGKDMRISGVDGVGKSDNRPGTFGNNTATGTSYGTYTQTRAVSSDYGWIQGQDNSLWANNHDNKGLAFTLANKSKVTFTVTTLGTATSVVQTQATGGSTVTNLKGQDWTPAFSIFSGMPPQSAHEGGAGNTVLDDNLPGYVGWGPYASAHPYSAATDATYEATTGNTYTGNGTWGAYRSNADWIIGRDISGTATFGNGNLIGTDQTLGGNNNKLLTFIDSAQAADGTHTVTWSGELDAGDYSIWVGGTNAEHALQQRLNYMALYAANLFGDSAAKAAATAAINALRGSYGFTIETTVAAASPVSQVPVPGAVWLFGSAMAGFIGLGRRKQELA</sequence>
<proteinExistence type="predicted"/>
<organism evidence="2 3">
    <name type="scientific">Methylomonas aurea</name>
    <dbReference type="NCBI Taxonomy" id="2952224"/>
    <lineage>
        <taxon>Bacteria</taxon>
        <taxon>Pseudomonadati</taxon>
        <taxon>Pseudomonadota</taxon>
        <taxon>Gammaproteobacteria</taxon>
        <taxon>Methylococcales</taxon>
        <taxon>Methylococcaceae</taxon>
        <taxon>Methylomonas</taxon>
    </lineage>
</organism>
<dbReference type="RefSeq" id="WP_256612656.1">
    <property type="nucleotide sequence ID" value="NZ_JANIBM010000048.1"/>
</dbReference>
<name>A0ABT1UNZ3_9GAMM</name>
<dbReference type="Proteomes" id="UP001524569">
    <property type="component" value="Unassembled WGS sequence"/>
</dbReference>